<gene>
    <name evidence="1" type="ORF">GPECTOR_3g331</name>
</gene>
<dbReference type="OrthoDB" id="556270at2759"/>
<name>A0A150GZ48_GONPE</name>
<dbReference type="AlphaFoldDB" id="A0A150GZ48"/>
<dbReference type="EMBL" id="LSYV01000004">
    <property type="protein sequence ID" value="KXZ55186.1"/>
    <property type="molecule type" value="Genomic_DNA"/>
</dbReference>
<evidence type="ECO:0000313" key="2">
    <source>
        <dbReference type="Proteomes" id="UP000075714"/>
    </source>
</evidence>
<keyword evidence="2" id="KW-1185">Reference proteome</keyword>
<reference evidence="2" key="1">
    <citation type="journal article" date="2016" name="Nat. Commun.">
        <title>The Gonium pectorale genome demonstrates co-option of cell cycle regulation during the evolution of multicellularity.</title>
        <authorList>
            <person name="Hanschen E.R."/>
            <person name="Marriage T.N."/>
            <person name="Ferris P.J."/>
            <person name="Hamaji T."/>
            <person name="Toyoda A."/>
            <person name="Fujiyama A."/>
            <person name="Neme R."/>
            <person name="Noguchi H."/>
            <person name="Minakuchi Y."/>
            <person name="Suzuki M."/>
            <person name="Kawai-Toyooka H."/>
            <person name="Smith D.R."/>
            <person name="Sparks H."/>
            <person name="Anderson J."/>
            <person name="Bakaric R."/>
            <person name="Luria V."/>
            <person name="Karger A."/>
            <person name="Kirschner M.W."/>
            <person name="Durand P.M."/>
            <person name="Michod R.E."/>
            <person name="Nozaki H."/>
            <person name="Olson B.J."/>
        </authorList>
    </citation>
    <scope>NUCLEOTIDE SEQUENCE [LARGE SCALE GENOMIC DNA]</scope>
    <source>
        <strain evidence="2">NIES-2863</strain>
    </source>
</reference>
<dbReference type="Proteomes" id="UP000075714">
    <property type="component" value="Unassembled WGS sequence"/>
</dbReference>
<proteinExistence type="predicted"/>
<protein>
    <submittedName>
        <fullName evidence="1">Uncharacterized protein</fullName>
    </submittedName>
</protein>
<organism evidence="1 2">
    <name type="scientific">Gonium pectorale</name>
    <name type="common">Green alga</name>
    <dbReference type="NCBI Taxonomy" id="33097"/>
    <lineage>
        <taxon>Eukaryota</taxon>
        <taxon>Viridiplantae</taxon>
        <taxon>Chlorophyta</taxon>
        <taxon>core chlorophytes</taxon>
        <taxon>Chlorophyceae</taxon>
        <taxon>CS clade</taxon>
        <taxon>Chlamydomonadales</taxon>
        <taxon>Volvocaceae</taxon>
        <taxon>Gonium</taxon>
    </lineage>
</organism>
<evidence type="ECO:0000313" key="1">
    <source>
        <dbReference type="EMBL" id="KXZ55186.1"/>
    </source>
</evidence>
<sequence>MRMVLSKLEQQELDLTRVEELGEWCFVEKKLPISCLALLSKGPKAPFQSGNDAAHTLRTVQPDLFRQAYLAGLPEEEQPAWKKLYQFMSYHPVLLSVKGKPELCRWQDKEQLASE</sequence>
<comment type="caution">
    <text evidence="1">The sequence shown here is derived from an EMBL/GenBank/DDBJ whole genome shotgun (WGS) entry which is preliminary data.</text>
</comment>
<accession>A0A150GZ48</accession>